<keyword evidence="2" id="KW-1185">Reference proteome</keyword>
<sequence length="94" mass="10503">MSTKGGVTALPRRNYRLASDMDKPRSTGIVNEKLLSDYLHQVFPSTKPGPTVASLRYRTELRGKVLLHCKNTKPDQVGFLSFLLQISTDAPIRC</sequence>
<proteinExistence type="predicted"/>
<reference evidence="1" key="3">
    <citation type="submission" date="2025-09" db="UniProtKB">
        <authorList>
            <consortium name="Ensembl"/>
        </authorList>
    </citation>
    <scope>IDENTIFICATION</scope>
    <source>
        <strain evidence="1">Guanapo</strain>
    </source>
</reference>
<reference evidence="1" key="2">
    <citation type="submission" date="2025-08" db="UniProtKB">
        <authorList>
            <consortium name="Ensembl"/>
        </authorList>
    </citation>
    <scope>IDENTIFICATION</scope>
    <source>
        <strain evidence="1">Guanapo</strain>
    </source>
</reference>
<dbReference type="STRING" id="8081.ENSPREP00000031508"/>
<evidence type="ECO:0000313" key="2">
    <source>
        <dbReference type="Proteomes" id="UP000242638"/>
    </source>
</evidence>
<dbReference type="Bgee" id="ENSPREG00000021340">
    <property type="expression patterns" value="Expressed in head and 1 other cell type or tissue"/>
</dbReference>
<dbReference type="Proteomes" id="UP000242638">
    <property type="component" value="Unassembled WGS sequence"/>
</dbReference>
<dbReference type="GeneTree" id="ENSGT00940000171658"/>
<reference evidence="2" key="1">
    <citation type="submission" date="2013-11" db="EMBL/GenBank/DDBJ databases">
        <title>The genomic landscape of the Guanapo guppy.</title>
        <authorList>
            <person name="Kuenstner A."/>
            <person name="Dreyer C."/>
        </authorList>
    </citation>
    <scope>NUCLEOTIDE SEQUENCE</scope>
    <source>
        <strain evidence="2">Guanapo</strain>
    </source>
</reference>
<dbReference type="AlphaFoldDB" id="A0A3P9QCI5"/>
<protein>
    <submittedName>
        <fullName evidence="1">Uncharacterized protein</fullName>
    </submittedName>
</protein>
<name>A0A3P9QCI5_POERE</name>
<dbReference type="Ensembl" id="ENSPRET00000031866.1">
    <property type="protein sequence ID" value="ENSPREP00000031508.1"/>
    <property type="gene ID" value="ENSPREG00000021340.1"/>
</dbReference>
<evidence type="ECO:0000313" key="1">
    <source>
        <dbReference type="Ensembl" id="ENSPREP00000031508.1"/>
    </source>
</evidence>
<accession>A0A3P9QCI5</accession>
<organism evidence="1 2">
    <name type="scientific">Poecilia reticulata</name>
    <name type="common">Guppy</name>
    <name type="synonym">Acanthophacelus reticulatus</name>
    <dbReference type="NCBI Taxonomy" id="8081"/>
    <lineage>
        <taxon>Eukaryota</taxon>
        <taxon>Metazoa</taxon>
        <taxon>Chordata</taxon>
        <taxon>Craniata</taxon>
        <taxon>Vertebrata</taxon>
        <taxon>Euteleostomi</taxon>
        <taxon>Actinopterygii</taxon>
        <taxon>Neopterygii</taxon>
        <taxon>Teleostei</taxon>
        <taxon>Neoteleostei</taxon>
        <taxon>Acanthomorphata</taxon>
        <taxon>Ovalentaria</taxon>
        <taxon>Atherinomorphae</taxon>
        <taxon>Cyprinodontiformes</taxon>
        <taxon>Poeciliidae</taxon>
        <taxon>Poeciliinae</taxon>
        <taxon>Poecilia</taxon>
    </lineage>
</organism>